<sequence length="138" mass="14703">MRTNFAQCQGIIRANPVDKILLDGELLSLAVDTIHRPVEEVGRNARPTAVVAASPSTMTTGAQTLVVISQQQPVPNAFGETLCTINDDVSIIEASPFLMATAPQFPKIGVLREVDPCGGLVIDFPGEDLVSSDNDNEE</sequence>
<dbReference type="AlphaFoldDB" id="A0A915I3H7"/>
<keyword evidence="1" id="KW-1185">Reference proteome</keyword>
<reference evidence="2" key="1">
    <citation type="submission" date="2022-11" db="UniProtKB">
        <authorList>
            <consortium name="WormBaseParasite"/>
        </authorList>
    </citation>
    <scope>IDENTIFICATION</scope>
</reference>
<accession>A0A915I3H7</accession>
<organism evidence="1 2">
    <name type="scientific">Romanomermis culicivorax</name>
    <name type="common">Nematode worm</name>
    <dbReference type="NCBI Taxonomy" id="13658"/>
    <lineage>
        <taxon>Eukaryota</taxon>
        <taxon>Metazoa</taxon>
        <taxon>Ecdysozoa</taxon>
        <taxon>Nematoda</taxon>
        <taxon>Enoplea</taxon>
        <taxon>Dorylaimia</taxon>
        <taxon>Mermithida</taxon>
        <taxon>Mermithoidea</taxon>
        <taxon>Mermithidae</taxon>
        <taxon>Romanomermis</taxon>
    </lineage>
</organism>
<dbReference type="WBParaSite" id="nRc.2.0.1.t08390-RA">
    <property type="protein sequence ID" value="nRc.2.0.1.t08390-RA"/>
    <property type="gene ID" value="nRc.2.0.1.g08390"/>
</dbReference>
<name>A0A915I3H7_ROMCU</name>
<evidence type="ECO:0000313" key="2">
    <source>
        <dbReference type="WBParaSite" id="nRc.2.0.1.t08390-RA"/>
    </source>
</evidence>
<evidence type="ECO:0000313" key="1">
    <source>
        <dbReference type="Proteomes" id="UP000887565"/>
    </source>
</evidence>
<proteinExistence type="predicted"/>
<protein>
    <submittedName>
        <fullName evidence="2">Uncharacterized protein</fullName>
    </submittedName>
</protein>
<dbReference type="Proteomes" id="UP000887565">
    <property type="component" value="Unplaced"/>
</dbReference>